<evidence type="ECO:0000313" key="3">
    <source>
        <dbReference type="Proteomes" id="UP000598217"/>
    </source>
</evidence>
<accession>A0ABR9HB86</accession>
<dbReference type="RefSeq" id="WP_191268773.1">
    <property type="nucleotide sequence ID" value="NZ_BMXJ01000002.1"/>
</dbReference>
<evidence type="ECO:0008006" key="4">
    <source>
        <dbReference type="Google" id="ProtNLM"/>
    </source>
</evidence>
<dbReference type="Proteomes" id="UP000598217">
    <property type="component" value="Unassembled WGS sequence"/>
</dbReference>
<reference evidence="2 3" key="1">
    <citation type="submission" date="2020-10" db="EMBL/GenBank/DDBJ databases">
        <title>Sequencing the genomes of 1000 actinobacteria strains.</title>
        <authorList>
            <person name="Klenk H.-P."/>
        </authorList>
    </citation>
    <scope>NUCLEOTIDE SEQUENCE [LARGE SCALE GENOMIC DNA]</scope>
    <source>
        <strain evidence="2 3">DSM 45157</strain>
    </source>
</reference>
<proteinExistence type="predicted"/>
<protein>
    <recommendedName>
        <fullName evidence="4">ATP-grasp domain-containing protein</fullName>
    </recommendedName>
</protein>
<dbReference type="NCBIfam" id="NF038074">
    <property type="entry name" value="fam_STM4014"/>
    <property type="match status" value="1"/>
</dbReference>
<dbReference type="InterPro" id="IPR047778">
    <property type="entry name" value="STM4014-like"/>
</dbReference>
<comment type="caution">
    <text evidence="2">The sequence shown here is derived from an EMBL/GenBank/DDBJ whole genome shotgun (WGS) entry which is preliminary data.</text>
</comment>
<dbReference type="EMBL" id="JADBDY010000001">
    <property type="protein sequence ID" value="MBE1456291.1"/>
    <property type="molecule type" value="Genomic_DNA"/>
</dbReference>
<feature type="region of interest" description="Disordered" evidence="1">
    <location>
        <begin position="374"/>
        <end position="413"/>
    </location>
</feature>
<keyword evidence="3" id="KW-1185">Reference proteome</keyword>
<evidence type="ECO:0000256" key="1">
    <source>
        <dbReference type="SAM" id="MobiDB-lite"/>
    </source>
</evidence>
<dbReference type="Gene3D" id="3.30.470.20">
    <property type="entry name" value="ATP-grasp fold, B domain"/>
    <property type="match status" value="1"/>
</dbReference>
<sequence>MSPDPPPAPPPPLDRPLVVVCVPGNRRPALFTEAARAAGLADPVALPWRNLADPAAGPVTLPEGALVRVDSAGEDAATARLLRGWSHDPDLHRAEGTADQHRGFVRALGRLSEAVAATPGAHLVQDTGDLADLCDKRRCHARLATAGVPVAPALPGPVTGYDPLRATMAEHRWSRVFVKPAHGSSASGVVALATGSGGRIRAVTSADLVRDGEGPVALYNSLRLRTYTTGAEVAAVVDALAPDGLHVERWVPKAGFAGRVVDLRVLVVAGRATHVVVRSSRSPMTNLHLGNARGDLAALRESVGPRVWREAMATAEAAAAVFPGTLHAGVDLMASPGWRQFTVCEVNAFGDLLPGVLHEGRSTHAEQLHALATGRFPVPPPVPSRPASRPLPVRPLPRKPDEHRHHQHRQTQR</sequence>
<evidence type="ECO:0000313" key="2">
    <source>
        <dbReference type="EMBL" id="MBE1456291.1"/>
    </source>
</evidence>
<organism evidence="2 3">
    <name type="scientific">Nocardiopsis terrae</name>
    <dbReference type="NCBI Taxonomy" id="372655"/>
    <lineage>
        <taxon>Bacteria</taxon>
        <taxon>Bacillati</taxon>
        <taxon>Actinomycetota</taxon>
        <taxon>Actinomycetes</taxon>
        <taxon>Streptosporangiales</taxon>
        <taxon>Nocardiopsidaceae</taxon>
        <taxon>Nocardiopsis</taxon>
    </lineage>
</organism>
<name>A0ABR9HB86_9ACTN</name>
<dbReference type="SUPFAM" id="SSF56059">
    <property type="entry name" value="Glutathione synthetase ATP-binding domain-like"/>
    <property type="match status" value="1"/>
</dbReference>
<gene>
    <name evidence="2" type="ORF">H4W79_000505</name>
</gene>